<dbReference type="EMBL" id="CP032382">
    <property type="protein sequence ID" value="AYB31386.1"/>
    <property type="molecule type" value="Genomic_DNA"/>
</dbReference>
<dbReference type="RefSeq" id="WP_119754659.1">
    <property type="nucleotide sequence ID" value="NZ_CP032382.1"/>
</dbReference>
<evidence type="ECO:0000256" key="1">
    <source>
        <dbReference type="SAM" id="SignalP"/>
    </source>
</evidence>
<feature type="chain" id="PRO_5017177329" description="Viral A-type inclusion protein" evidence="1">
    <location>
        <begin position="18"/>
        <end position="148"/>
    </location>
</feature>
<evidence type="ECO:0000313" key="3">
    <source>
        <dbReference type="Proteomes" id="UP000266183"/>
    </source>
</evidence>
<gene>
    <name evidence="2" type="ORF">D4L85_12710</name>
</gene>
<proteinExistence type="predicted"/>
<dbReference type="AlphaFoldDB" id="A0A385SLP0"/>
<dbReference type="OrthoDB" id="1436925at2"/>
<keyword evidence="3" id="KW-1185">Reference proteome</keyword>
<evidence type="ECO:0008006" key="4">
    <source>
        <dbReference type="Google" id="ProtNLM"/>
    </source>
</evidence>
<name>A0A385SLP0_9BACT</name>
<keyword evidence="1" id="KW-0732">Signal</keyword>
<reference evidence="3" key="1">
    <citation type="submission" date="2018-09" db="EMBL/GenBank/DDBJ databases">
        <title>Chryseolinea sp. KIS68-18 isolated from soil.</title>
        <authorList>
            <person name="Weon H.-Y."/>
            <person name="Kwon S.-W."/>
            <person name="Lee S.A."/>
        </authorList>
    </citation>
    <scope>NUCLEOTIDE SEQUENCE [LARGE SCALE GENOMIC DNA]</scope>
    <source>
        <strain evidence="3">KIS68-18</strain>
    </source>
</reference>
<feature type="signal peptide" evidence="1">
    <location>
        <begin position="1"/>
        <end position="17"/>
    </location>
</feature>
<dbReference type="PROSITE" id="PS51257">
    <property type="entry name" value="PROKAR_LIPOPROTEIN"/>
    <property type="match status" value="1"/>
</dbReference>
<organism evidence="2 3">
    <name type="scientific">Chryseolinea soli</name>
    <dbReference type="NCBI Taxonomy" id="2321403"/>
    <lineage>
        <taxon>Bacteria</taxon>
        <taxon>Pseudomonadati</taxon>
        <taxon>Bacteroidota</taxon>
        <taxon>Cytophagia</taxon>
        <taxon>Cytophagales</taxon>
        <taxon>Fulvivirgaceae</taxon>
        <taxon>Chryseolinea</taxon>
    </lineage>
</organism>
<sequence length="148" mass="16651">MKKSSLFLLIPIFFALACGHKSHEHEGHEAAASDTMEATGNQLLYEKVMKVHDEVMPKLNDIYTLKEALKDKIANTPSMAEAKKKAIEQTIVQLDSASENMMVWMRAFNAPPDSLGEEKAREYLEGQMEKVQKVKTDILESIEKAKAQ</sequence>
<dbReference type="KEGG" id="chk:D4L85_12710"/>
<evidence type="ECO:0000313" key="2">
    <source>
        <dbReference type="EMBL" id="AYB31386.1"/>
    </source>
</evidence>
<accession>A0A385SLP0</accession>
<protein>
    <recommendedName>
        <fullName evidence="4">Viral A-type inclusion protein</fullName>
    </recommendedName>
</protein>
<dbReference type="Proteomes" id="UP000266183">
    <property type="component" value="Chromosome"/>
</dbReference>